<comment type="pathway">
    <text evidence="3">Sphingolipid metabolism.</text>
</comment>
<dbReference type="RefSeq" id="XP_017027839.1">
    <property type="nucleotide sequence ID" value="XM_017172350.2"/>
</dbReference>
<keyword evidence="14" id="KW-0472">Membrane</keyword>
<dbReference type="SUPFAM" id="SSF53383">
    <property type="entry name" value="PLP-dependent transferases"/>
    <property type="match status" value="1"/>
</dbReference>
<reference evidence="17" key="2">
    <citation type="submission" date="2025-08" db="UniProtKB">
        <authorList>
            <consortium name="RefSeq"/>
        </authorList>
    </citation>
    <scope>IDENTIFICATION</scope>
    <source>
        <strain evidence="17">14028-0561.14</strain>
        <tissue evidence="17">Whole fly</tissue>
    </source>
</reference>
<dbReference type="AlphaFoldDB" id="A0A6P4IWU0"/>
<dbReference type="InterPro" id="IPR015421">
    <property type="entry name" value="PyrdxlP-dep_Trfase_major"/>
</dbReference>
<comment type="cofactor">
    <cofactor evidence="1">
        <name>pyridoxal 5'-phosphate</name>
        <dbReference type="ChEBI" id="CHEBI:597326"/>
    </cofactor>
</comment>
<dbReference type="PANTHER" id="PTHR13693">
    <property type="entry name" value="CLASS II AMINOTRANSFERASE/8-AMINO-7-OXONONANOATE SYNTHASE"/>
    <property type="match status" value="1"/>
</dbReference>
<evidence type="ECO:0000256" key="2">
    <source>
        <dbReference type="ARBA" id="ARBA00004760"/>
    </source>
</evidence>
<dbReference type="GO" id="GO:0046512">
    <property type="term" value="P:sphingosine biosynthetic process"/>
    <property type="evidence" value="ECO:0007669"/>
    <property type="project" value="TreeGrafter"/>
</dbReference>
<dbReference type="OMA" id="LTKYGCG"/>
<evidence type="ECO:0000256" key="5">
    <source>
        <dbReference type="ARBA" id="ARBA00013220"/>
    </source>
</evidence>
<dbReference type="Pfam" id="PF00155">
    <property type="entry name" value="Aminotran_1_2"/>
    <property type="match status" value="1"/>
</dbReference>
<dbReference type="InterPro" id="IPR015422">
    <property type="entry name" value="PyrdxlP-dep_Trfase_small"/>
</dbReference>
<keyword evidence="10" id="KW-0012">Acyltransferase</keyword>
<evidence type="ECO:0000256" key="7">
    <source>
        <dbReference type="ARBA" id="ARBA00022898"/>
    </source>
</evidence>
<evidence type="ECO:0000256" key="14">
    <source>
        <dbReference type="SAM" id="Phobius"/>
    </source>
</evidence>
<evidence type="ECO:0000256" key="3">
    <source>
        <dbReference type="ARBA" id="ARBA00004991"/>
    </source>
</evidence>
<keyword evidence="16" id="KW-1185">Reference proteome</keyword>
<dbReference type="PANTHER" id="PTHR13693:SF2">
    <property type="entry name" value="SERINE PALMITOYLTRANSFERASE 1"/>
    <property type="match status" value="1"/>
</dbReference>
<evidence type="ECO:0000313" key="17">
    <source>
        <dbReference type="RefSeq" id="XP_017027839.1"/>
    </source>
</evidence>
<gene>
    <name evidence="17" type="primary">Spt-I</name>
</gene>
<evidence type="ECO:0000256" key="11">
    <source>
        <dbReference type="ARBA" id="ARBA00041066"/>
    </source>
</evidence>
<keyword evidence="6" id="KW-0808">Transferase</keyword>
<evidence type="ECO:0000259" key="15">
    <source>
        <dbReference type="Pfam" id="PF00155"/>
    </source>
</evidence>
<name>A0A6P4IWU0_DROKI</name>
<evidence type="ECO:0000313" key="16">
    <source>
        <dbReference type="Proteomes" id="UP001652661"/>
    </source>
</evidence>
<dbReference type="GO" id="GO:0016020">
    <property type="term" value="C:membrane"/>
    <property type="evidence" value="ECO:0007669"/>
    <property type="project" value="GOC"/>
</dbReference>
<dbReference type="InterPro" id="IPR004839">
    <property type="entry name" value="Aminotransferase_I/II_large"/>
</dbReference>
<evidence type="ECO:0000256" key="6">
    <source>
        <dbReference type="ARBA" id="ARBA00022679"/>
    </source>
</evidence>
<proteinExistence type="inferred from homology"/>
<dbReference type="Proteomes" id="UP001652661">
    <property type="component" value="Chromosome 2R"/>
</dbReference>
<evidence type="ECO:0000256" key="10">
    <source>
        <dbReference type="ARBA" id="ARBA00023315"/>
    </source>
</evidence>
<dbReference type="OrthoDB" id="3168162at2759"/>
<accession>A0A6P4IWU0</accession>
<keyword evidence="14" id="KW-1133">Transmembrane helix</keyword>
<keyword evidence="9" id="KW-0443">Lipid metabolism</keyword>
<comment type="similarity">
    <text evidence="4">Belongs to the class-II pyridoxal-phosphate-dependent aminotransferase family.</text>
</comment>
<evidence type="ECO:0000256" key="8">
    <source>
        <dbReference type="ARBA" id="ARBA00022919"/>
    </source>
</evidence>
<dbReference type="GO" id="GO:0005783">
    <property type="term" value="C:endoplasmic reticulum"/>
    <property type="evidence" value="ECO:0007669"/>
    <property type="project" value="TreeGrafter"/>
</dbReference>
<dbReference type="InterPro" id="IPR015424">
    <property type="entry name" value="PyrdxlP-dep_Trfase"/>
</dbReference>
<keyword evidence="7" id="KW-0663">Pyridoxal phosphate</keyword>
<organism evidence="16 17">
    <name type="scientific">Drosophila kikkawai</name>
    <name type="common">Fruit fly</name>
    <dbReference type="NCBI Taxonomy" id="30033"/>
    <lineage>
        <taxon>Eukaryota</taxon>
        <taxon>Metazoa</taxon>
        <taxon>Ecdysozoa</taxon>
        <taxon>Arthropoda</taxon>
        <taxon>Hexapoda</taxon>
        <taxon>Insecta</taxon>
        <taxon>Pterygota</taxon>
        <taxon>Neoptera</taxon>
        <taxon>Endopterygota</taxon>
        <taxon>Diptera</taxon>
        <taxon>Brachycera</taxon>
        <taxon>Muscomorpha</taxon>
        <taxon>Ephydroidea</taxon>
        <taxon>Drosophilidae</taxon>
        <taxon>Drosophila</taxon>
        <taxon>Sophophora</taxon>
    </lineage>
</organism>
<dbReference type="EC" id="2.3.1.50" evidence="5"/>
<feature type="transmembrane region" description="Helical" evidence="14">
    <location>
        <begin position="20"/>
        <end position="37"/>
    </location>
</feature>
<dbReference type="Gene3D" id="3.40.640.10">
    <property type="entry name" value="Type I PLP-dependent aspartate aminotransferase-like (Major domain)"/>
    <property type="match status" value="1"/>
</dbReference>
<evidence type="ECO:0000256" key="13">
    <source>
        <dbReference type="ARBA" id="ARBA00042649"/>
    </source>
</evidence>
<evidence type="ECO:0000256" key="9">
    <source>
        <dbReference type="ARBA" id="ARBA00023098"/>
    </source>
</evidence>
<dbReference type="Gene3D" id="3.90.1150.10">
    <property type="entry name" value="Aspartate Aminotransferase, domain 1"/>
    <property type="match status" value="1"/>
</dbReference>
<feature type="domain" description="Aminotransferase class I/classII large" evidence="15">
    <location>
        <begin position="97"/>
        <end position="446"/>
    </location>
</feature>
<dbReference type="GO" id="GO:0004758">
    <property type="term" value="F:serine C-palmitoyltransferase activity"/>
    <property type="evidence" value="ECO:0007669"/>
    <property type="project" value="UniProtKB-EC"/>
</dbReference>
<protein>
    <recommendedName>
        <fullName evidence="11">Serine palmitoyltransferase 1</fullName>
        <ecNumber evidence="5">2.3.1.50</ecNumber>
    </recommendedName>
    <alternativeName>
        <fullName evidence="12">Long chain base biosynthesis protein 1</fullName>
    </alternativeName>
    <alternativeName>
        <fullName evidence="13">Serine-palmitoyl-CoA transferase 1</fullName>
    </alternativeName>
</protein>
<evidence type="ECO:0000256" key="12">
    <source>
        <dbReference type="ARBA" id="ARBA00041765"/>
    </source>
</evidence>
<dbReference type="GO" id="GO:0046513">
    <property type="term" value="P:ceramide biosynthetic process"/>
    <property type="evidence" value="ECO:0007669"/>
    <property type="project" value="TreeGrafter"/>
</dbReference>
<evidence type="ECO:0000256" key="1">
    <source>
        <dbReference type="ARBA" id="ARBA00001933"/>
    </source>
</evidence>
<evidence type="ECO:0000256" key="4">
    <source>
        <dbReference type="ARBA" id="ARBA00008392"/>
    </source>
</evidence>
<sequence length="470" mass="52666">MVAIQLFNEIGSIFRNTPTYALVLETLLLIAVIWLLLHRRGAGNSRRRRLTKEEEDQIIADYTPEPLVADTDPNHPLLRTRIVQSKVGKRITVDGNDCLNLGSHNYLGFLEDQDILEESCKTLRKYGVGSCGPRGFYGTMDVHLDLEDRIAKFMGLEEAIVYSYGFSTVASAIPAYAKRGDIVFVDEAVNFAIQKGLDASRSTIAFFKHNDVEDLERLLIEQEKRDQKNPKKALKTRRFLVAEGIYMNTGEICPLPELVSLRQKYKLRLFIDESISFGTLGKGGRGVTEHFNVDRDEIDLISAGMEGSMATIGGFCVGSHFIAEHQRLSGLGYIFSASLPPMLTQAAISALDRFEQEPQIFQQLQDKAKTLHQKFSRFSKLTIRGNELSPVKHLYLATPAENYDKELQLLTELADKCIAQGVAVVQAAYLKDREHQPVRPSIRIAVNRLLEQTDINAAFDTIESVSSALL</sequence>
<reference evidence="16" key="1">
    <citation type="submission" date="2025-05" db="UniProtKB">
        <authorList>
            <consortium name="RefSeq"/>
        </authorList>
    </citation>
    <scope>NUCLEOTIDE SEQUENCE [LARGE SCALE GENOMIC DNA]</scope>
    <source>
        <strain evidence="16">14028-0561.14</strain>
    </source>
</reference>
<dbReference type="InterPro" id="IPR050087">
    <property type="entry name" value="AON_synthase_class-II"/>
</dbReference>
<dbReference type="FunFam" id="3.40.640.10:FF:000049">
    <property type="entry name" value="serine palmitoyltransferase 1 isoform X1"/>
    <property type="match status" value="1"/>
</dbReference>
<keyword evidence="14" id="KW-0812">Transmembrane</keyword>
<dbReference type="GO" id="GO:0030170">
    <property type="term" value="F:pyridoxal phosphate binding"/>
    <property type="evidence" value="ECO:0007669"/>
    <property type="project" value="InterPro"/>
</dbReference>
<keyword evidence="8" id="KW-0746">Sphingolipid metabolism</keyword>
<comment type="pathway">
    <text evidence="2">Lipid metabolism; sphingolipid metabolism.</text>
</comment>